<organism evidence="7 8">
    <name type="scientific">Paludisphaera mucosa</name>
    <dbReference type="NCBI Taxonomy" id="3030827"/>
    <lineage>
        <taxon>Bacteria</taxon>
        <taxon>Pseudomonadati</taxon>
        <taxon>Planctomycetota</taxon>
        <taxon>Planctomycetia</taxon>
        <taxon>Isosphaerales</taxon>
        <taxon>Isosphaeraceae</taxon>
        <taxon>Paludisphaera</taxon>
    </lineage>
</organism>
<dbReference type="InterPro" id="IPR011444">
    <property type="entry name" value="DUF1549"/>
</dbReference>
<keyword evidence="8" id="KW-1185">Reference proteome</keyword>
<dbReference type="InterPro" id="IPR036909">
    <property type="entry name" value="Cyt_c-like_dom_sf"/>
</dbReference>
<dbReference type="EMBL" id="JARRAG010000004">
    <property type="protein sequence ID" value="MDG3008221.1"/>
    <property type="molecule type" value="Genomic_DNA"/>
</dbReference>
<dbReference type="Pfam" id="PF07635">
    <property type="entry name" value="PSCyt1"/>
    <property type="match status" value="1"/>
</dbReference>
<keyword evidence="5" id="KW-1133">Transmembrane helix</keyword>
<keyword evidence="2 4" id="KW-0479">Metal-binding</keyword>
<dbReference type="Proteomes" id="UP001216907">
    <property type="component" value="Unassembled WGS sequence"/>
</dbReference>
<evidence type="ECO:0000256" key="1">
    <source>
        <dbReference type="ARBA" id="ARBA00022617"/>
    </source>
</evidence>
<dbReference type="InterPro" id="IPR009056">
    <property type="entry name" value="Cyt_c-like_dom"/>
</dbReference>
<evidence type="ECO:0000313" key="7">
    <source>
        <dbReference type="EMBL" id="MDG3008221.1"/>
    </source>
</evidence>
<evidence type="ECO:0000259" key="6">
    <source>
        <dbReference type="PROSITE" id="PS51007"/>
    </source>
</evidence>
<keyword evidence="1 4" id="KW-0349">Heme</keyword>
<name>A0ABT6FKX7_9BACT</name>
<dbReference type="PANTHER" id="PTHR35889">
    <property type="entry name" value="CYCLOINULO-OLIGOSACCHARIDE FRUCTANOTRANSFERASE-RELATED"/>
    <property type="match status" value="1"/>
</dbReference>
<keyword evidence="5" id="KW-0472">Membrane</keyword>
<comment type="caution">
    <text evidence="7">The sequence shown here is derived from an EMBL/GenBank/DDBJ whole genome shotgun (WGS) entry which is preliminary data.</text>
</comment>
<feature type="transmembrane region" description="Helical" evidence="5">
    <location>
        <begin position="20"/>
        <end position="45"/>
    </location>
</feature>
<dbReference type="Pfam" id="PF07583">
    <property type="entry name" value="PSCyt2"/>
    <property type="match status" value="1"/>
</dbReference>
<gene>
    <name evidence="7" type="ORF">PZE19_31015</name>
</gene>
<keyword evidence="5" id="KW-0812">Transmembrane</keyword>
<proteinExistence type="predicted"/>
<evidence type="ECO:0000256" key="3">
    <source>
        <dbReference type="ARBA" id="ARBA00023004"/>
    </source>
</evidence>
<evidence type="ECO:0000256" key="5">
    <source>
        <dbReference type="SAM" id="Phobius"/>
    </source>
</evidence>
<dbReference type="Pfam" id="PF07587">
    <property type="entry name" value="PSD1"/>
    <property type="match status" value="1"/>
</dbReference>
<protein>
    <submittedName>
        <fullName evidence="7">PSD1 and planctomycete cytochrome C domain-containing protein</fullName>
    </submittedName>
</protein>
<dbReference type="PANTHER" id="PTHR35889:SF3">
    <property type="entry name" value="F-BOX DOMAIN-CONTAINING PROTEIN"/>
    <property type="match status" value="1"/>
</dbReference>
<dbReference type="InterPro" id="IPR022655">
    <property type="entry name" value="DUF1553"/>
</dbReference>
<sequence>MTSERSSFADAERAASSMNVLFALGGSSLQASFVIAFLALLGAAVHAGDGAEREAFFEAKVRPILADRCFGCHSAKAGRIKGNLALDSLEGLFKGGDLGPAVQPGRPEESLLVQAIGYQDDSVKMPPKQKLSEEEIAVLRRWVAEGPTFPKSAASPAARAPGIDFARARGHWAYQPFSRREPPPVEDEAWPSTPVDPFVLAKLEAAGLSPSPPADRRTLLRRAYYDLIGLPPTAEEIAAFEADRSDDAFAKVVDRLLASPRYGERWGRHWLDVARYADSKDGVLMYGDDRIRPYAYTYRDYVVRSFNEDAPFDRMIREQLAADAVAPKDEPWRLAAMGFLTLGRAFDNNVHDQIDDKIDVVSRGLLGLTVACARCHDHKYDPIPTADYYSLYGVFAGAEAPLELPAIDDPERTPDRKAFEDSANVKRSEIRRFLDDQYVMLSEEAARRSGDYLIQAATTPPDPLETAVFFMSLDREQLRPPLVARWRRLLKRRADPADPVFGPLSQLMKLDDEAVADRSAAILASWAERPAGTGLDALNPLVSSALKAGLLRCRSDVARAYADLFRRTYEESRSAPDGLADDAARRQILDVIRGSESPSHITRGQTVAFMSRVDIDAYGPKIVELDRMTVKASDPAPRAMVLVDAEQPYAPRVFVRGNPAQPGDAVPRRFLHILSGDDAKPFARGGGRLDLAEAIADPKNPLTGRVIVNRVWMHHFGEPLVSTPSDFGERSTPPTHPELLDDLAARFVEGGWSVKSLHRLIVLSSTYRQSSADRPECRKVDPENRLMWRANRRRLDFEAMRDTLLAVSGRLDATMYGRPVDVANDPGNARRSVYGLIDRQSFPAVFRAFDLASPDVSAERRPMTTVPQQALFGMNAPLVAEQAKALAARPEIAAADPRDAVRALYRLILARAAGGDEVESAARFLRSLDDDPGEPGLAPLAQLAQVLLISNEAMFVD</sequence>
<accession>A0ABT6FKX7</accession>
<dbReference type="InterPro" id="IPR011429">
    <property type="entry name" value="Cyt_c_Planctomycete-type"/>
</dbReference>
<dbReference type="SUPFAM" id="SSF46626">
    <property type="entry name" value="Cytochrome c"/>
    <property type="match status" value="1"/>
</dbReference>
<evidence type="ECO:0000256" key="4">
    <source>
        <dbReference type="PROSITE-ProRule" id="PRU00433"/>
    </source>
</evidence>
<reference evidence="7 8" key="1">
    <citation type="submission" date="2023-03" db="EMBL/GenBank/DDBJ databases">
        <title>Paludisphaera mucosa sp. nov. a novel planctomycete from northern fen.</title>
        <authorList>
            <person name="Ivanova A."/>
        </authorList>
    </citation>
    <scope>NUCLEOTIDE SEQUENCE [LARGE SCALE GENOMIC DNA]</scope>
    <source>
        <strain evidence="7 8">Pla2</strain>
    </source>
</reference>
<dbReference type="RefSeq" id="WP_277864548.1">
    <property type="nucleotide sequence ID" value="NZ_JARRAG010000004.1"/>
</dbReference>
<keyword evidence="3 4" id="KW-0408">Iron</keyword>
<feature type="domain" description="Cytochrome c" evidence="6">
    <location>
        <begin position="48"/>
        <end position="260"/>
    </location>
</feature>
<evidence type="ECO:0000313" key="8">
    <source>
        <dbReference type="Proteomes" id="UP001216907"/>
    </source>
</evidence>
<evidence type="ECO:0000256" key="2">
    <source>
        <dbReference type="ARBA" id="ARBA00022723"/>
    </source>
</evidence>
<dbReference type="PROSITE" id="PS51007">
    <property type="entry name" value="CYTC"/>
    <property type="match status" value="1"/>
</dbReference>